<proteinExistence type="inferred from homology"/>
<evidence type="ECO:0000256" key="5">
    <source>
        <dbReference type="RuleBase" id="RU365068"/>
    </source>
</evidence>
<reference evidence="8" key="2">
    <citation type="submission" date="2014-07" db="EMBL/GenBank/DDBJ databases">
        <authorList>
            <person name="Hull J."/>
        </authorList>
    </citation>
    <scope>NUCLEOTIDE SEQUENCE</scope>
</reference>
<dbReference type="AlphaFoldDB" id="A0A0A9X9M1"/>
<feature type="domain" description="Helicase C-terminal" evidence="6">
    <location>
        <begin position="1"/>
        <end position="140"/>
    </location>
</feature>
<keyword evidence="5 8" id="KW-0347">Helicase</keyword>
<dbReference type="EMBL" id="GBHO01026178">
    <property type="protein sequence ID" value="JAG17426.1"/>
    <property type="molecule type" value="Transcribed_RNA"/>
</dbReference>
<dbReference type="InterPro" id="IPR027417">
    <property type="entry name" value="P-loop_NTPase"/>
</dbReference>
<organism evidence="8">
    <name type="scientific">Lygus hesperus</name>
    <name type="common">Western plant bug</name>
    <dbReference type="NCBI Taxonomy" id="30085"/>
    <lineage>
        <taxon>Eukaryota</taxon>
        <taxon>Metazoa</taxon>
        <taxon>Ecdysozoa</taxon>
        <taxon>Arthropoda</taxon>
        <taxon>Hexapoda</taxon>
        <taxon>Insecta</taxon>
        <taxon>Pterygota</taxon>
        <taxon>Neoptera</taxon>
        <taxon>Paraneoptera</taxon>
        <taxon>Hemiptera</taxon>
        <taxon>Heteroptera</taxon>
        <taxon>Panheteroptera</taxon>
        <taxon>Cimicomorpha</taxon>
        <taxon>Miridae</taxon>
        <taxon>Mirini</taxon>
        <taxon>Lygus</taxon>
    </lineage>
</organism>
<evidence type="ECO:0000256" key="4">
    <source>
        <dbReference type="ARBA" id="ARBA00022884"/>
    </source>
</evidence>
<evidence type="ECO:0000256" key="1">
    <source>
        <dbReference type="ARBA" id="ARBA00022741"/>
    </source>
</evidence>
<comment type="function">
    <text evidence="5">RNA helicase.</text>
</comment>
<comment type="domain">
    <text evidence="5">The Q motif is unique to and characteristic of the DEAD box family of RNA helicases and controls ATP binding and hydrolysis.</text>
</comment>
<dbReference type="Pfam" id="PF00271">
    <property type="entry name" value="Helicase_C"/>
    <property type="match status" value="1"/>
</dbReference>
<evidence type="ECO:0000259" key="6">
    <source>
        <dbReference type="PROSITE" id="PS51194"/>
    </source>
</evidence>
<keyword evidence="1 5" id="KW-0547">Nucleotide-binding</keyword>
<dbReference type="SUPFAM" id="SSF52540">
    <property type="entry name" value="P-loop containing nucleoside triphosphate hydrolases"/>
    <property type="match status" value="1"/>
</dbReference>
<dbReference type="GO" id="GO:0005524">
    <property type="term" value="F:ATP binding"/>
    <property type="evidence" value="ECO:0007669"/>
    <property type="project" value="UniProtKB-UniRule"/>
</dbReference>
<evidence type="ECO:0000256" key="3">
    <source>
        <dbReference type="ARBA" id="ARBA00022840"/>
    </source>
</evidence>
<dbReference type="PROSITE" id="PS51194">
    <property type="entry name" value="HELICASE_CTER"/>
    <property type="match status" value="1"/>
</dbReference>
<dbReference type="SMART" id="SM00490">
    <property type="entry name" value="HELICc"/>
    <property type="match status" value="1"/>
</dbReference>
<gene>
    <name evidence="8" type="primary">SUB2_0</name>
    <name evidence="7" type="synonym">SUB2_1</name>
    <name evidence="7" type="ORF">CM83_3258</name>
    <name evidence="8" type="ORF">CM83_3263</name>
</gene>
<comment type="similarity">
    <text evidence="5">Belongs to the DEAD box helicase family.</text>
</comment>
<keyword evidence="3 5" id="KW-0067">ATP-binding</keyword>
<dbReference type="GO" id="GO:0003724">
    <property type="term" value="F:RNA helicase activity"/>
    <property type="evidence" value="ECO:0007669"/>
    <property type="project" value="UniProtKB-EC"/>
</dbReference>
<sequence>MFCSPKDQYKVIKYGVPIKLAKLPLPVHIGIPEWRRLSSVIRTRSKPLTDSRIAIVDDTISRGIDLPRTSLVVNFSVPTSFTTYIHRSGRVGRIASPHRRQSAVVTFVEKGSKDEKLLQKYTSRLRIPLQEWPHTILPHAYTQLHQQTHQQLRDQVK</sequence>
<comment type="catalytic activity">
    <reaction evidence="5">
        <text>ATP + H2O = ADP + phosphate + H(+)</text>
        <dbReference type="Rhea" id="RHEA:13065"/>
        <dbReference type="ChEBI" id="CHEBI:15377"/>
        <dbReference type="ChEBI" id="CHEBI:15378"/>
        <dbReference type="ChEBI" id="CHEBI:30616"/>
        <dbReference type="ChEBI" id="CHEBI:43474"/>
        <dbReference type="ChEBI" id="CHEBI:456216"/>
        <dbReference type="EC" id="3.6.4.13"/>
    </reaction>
</comment>
<dbReference type="GO" id="GO:0016787">
    <property type="term" value="F:hydrolase activity"/>
    <property type="evidence" value="ECO:0007669"/>
    <property type="project" value="UniProtKB-KW"/>
</dbReference>
<reference evidence="8" key="1">
    <citation type="journal article" date="2014" name="PLoS ONE">
        <title>Transcriptome-Based Identification of ABC Transporters in the Western Tarnished Plant Bug Lygus hesperus.</title>
        <authorList>
            <person name="Hull J.J."/>
            <person name="Chaney K."/>
            <person name="Geib S.M."/>
            <person name="Fabrick J.A."/>
            <person name="Brent C.S."/>
            <person name="Walsh D."/>
            <person name="Lavine L.C."/>
        </authorList>
    </citation>
    <scope>NUCLEOTIDE SEQUENCE</scope>
</reference>
<dbReference type="InterPro" id="IPR001650">
    <property type="entry name" value="Helicase_C-like"/>
</dbReference>
<dbReference type="PANTHER" id="PTHR24031">
    <property type="entry name" value="RNA HELICASE"/>
    <property type="match status" value="1"/>
</dbReference>
<protein>
    <recommendedName>
        <fullName evidence="5">ATP-dependent RNA helicase</fullName>
        <ecNumber evidence="5">3.6.4.13</ecNumber>
    </recommendedName>
</protein>
<accession>A0A0A9X9M1</accession>
<name>A0A0A9X9M1_LYGHE</name>
<evidence type="ECO:0000313" key="8">
    <source>
        <dbReference type="EMBL" id="JAG17427.1"/>
    </source>
</evidence>
<evidence type="ECO:0000313" key="7">
    <source>
        <dbReference type="EMBL" id="JAG17426.1"/>
    </source>
</evidence>
<keyword evidence="4 5" id="KW-0694">RNA-binding</keyword>
<dbReference type="EC" id="3.6.4.13" evidence="5"/>
<dbReference type="EMBL" id="GBHO01026177">
    <property type="protein sequence ID" value="JAG17427.1"/>
    <property type="molecule type" value="Transcribed_RNA"/>
</dbReference>
<dbReference type="GO" id="GO:0003723">
    <property type="term" value="F:RNA binding"/>
    <property type="evidence" value="ECO:0007669"/>
    <property type="project" value="UniProtKB-UniRule"/>
</dbReference>
<keyword evidence="2 5" id="KW-0378">Hydrolase</keyword>
<evidence type="ECO:0000256" key="2">
    <source>
        <dbReference type="ARBA" id="ARBA00022801"/>
    </source>
</evidence>
<dbReference type="Gene3D" id="3.40.50.300">
    <property type="entry name" value="P-loop containing nucleotide triphosphate hydrolases"/>
    <property type="match status" value="1"/>
</dbReference>